<evidence type="ECO:0000313" key="2">
    <source>
        <dbReference type="EMBL" id="QJC19192.1"/>
    </source>
</evidence>
<evidence type="ECO:0000313" key="1">
    <source>
        <dbReference type="EMBL" id="AIA82815.1"/>
    </source>
</evidence>
<organismHost>
    <name type="scientific">Panthera leo</name>
    <name type="common">Lion</name>
    <dbReference type="NCBI Taxonomy" id="9689"/>
</organismHost>
<organism evidence="1">
    <name type="scientific">Bovine herpesvirus 4</name>
    <name type="common">BoHV-4</name>
    <name type="synonym">Movar virus</name>
    <dbReference type="NCBI Taxonomy" id="10385"/>
    <lineage>
        <taxon>Viruses</taxon>
        <taxon>Duplodnaviria</taxon>
        <taxon>Heunggongvirae</taxon>
        <taxon>Peploviricota</taxon>
        <taxon>Herviviricetes</taxon>
        <taxon>Herpesvirales</taxon>
        <taxon>Orthoherpesviridae</taxon>
        <taxon>Gammaherpesvirinae</taxon>
        <taxon>Rhadinovirus</taxon>
        <taxon>Rhadinovirus bovinegamma4</taxon>
    </lineage>
</organism>
<accession>A0A0F6N4Z9</accession>
<proteinExistence type="predicted"/>
<protein>
    <submittedName>
        <fullName evidence="1">Uncharacterized protein</fullName>
    </submittedName>
</protein>
<sequence length="57" mass="6539">MTMGLATLPPHHLNVHNRLTHHLRIQDLICQLEPRVATTLGTPISQTIDLIPRWDHD</sequence>
<dbReference type="EMBL" id="KC999113">
    <property type="protein sequence ID" value="AIA82815.1"/>
    <property type="molecule type" value="Genomic_DNA"/>
</dbReference>
<reference evidence="2" key="2">
    <citation type="submission" date="2019-10" db="EMBL/GenBank/DDBJ databases">
        <title>Experimental infection of calves with contemporary bovine gammaherpesvirus type 4.</title>
        <authorList>
            <person name="Bauermann F."/>
            <person name="Kutish G."/>
            <person name="Diel D."/>
            <person name="Falkenberg S."/>
            <person name="Martins M."/>
            <person name="Flores E."/>
        </authorList>
    </citation>
    <scope>NUCLEOTIDE SEQUENCE</scope>
    <source>
        <strain evidence="2">SD16-49</strain>
    </source>
</reference>
<organismHost>
    <name type="scientific">Felis catus</name>
    <name type="common">Cat</name>
    <name type="synonym">Felis silvestris catus</name>
    <dbReference type="NCBI Taxonomy" id="9685"/>
</organismHost>
<name>A0A0F6N4Z9_BHV4</name>
<dbReference type="EMBL" id="MN551084">
    <property type="protein sequence ID" value="QJC19192.1"/>
    <property type="molecule type" value="Genomic_DNA"/>
</dbReference>
<organismHost>
    <name type="scientific">Bos taurus</name>
    <name type="common">Bovine</name>
    <dbReference type="NCBI Taxonomy" id="9913"/>
</organismHost>
<reference evidence="1" key="1">
    <citation type="submission" date="2013-05" db="EMBL/GenBank/DDBJ databases">
        <title>Seroprevalence against a Canadian isolate of bovine herpesvirus 4 (BHV4) is higher in various diseases affected bovine dairy herds compared to healthy herds.</title>
        <authorList>
            <person name="Music N."/>
            <person name="Laroche J."/>
            <person name="Tremblay D."/>
            <person name="Mandeville I."/>
            <person name="Bellehumeur C."/>
            <person name="Charette S.J."/>
            <person name="Gagnon C.A."/>
        </authorList>
    </citation>
    <scope>NUCLEOTIDE SEQUENCE</scope>
    <source>
        <strain evidence="1">FMV09-1180503</strain>
    </source>
</reference>